<keyword evidence="4" id="KW-1185">Reference proteome</keyword>
<comment type="caution">
    <text evidence="3">The sequence shown here is derived from an EMBL/GenBank/DDBJ whole genome shotgun (WGS) entry which is preliminary data.</text>
</comment>
<dbReference type="EMBL" id="JAHZIK010000053">
    <property type="protein sequence ID" value="MBW7453242.1"/>
    <property type="molecule type" value="Genomic_DNA"/>
</dbReference>
<dbReference type="InterPro" id="IPR029058">
    <property type="entry name" value="AB_hydrolase_fold"/>
</dbReference>
<dbReference type="Gene3D" id="3.40.50.1820">
    <property type="entry name" value="alpha/beta hydrolase"/>
    <property type="match status" value="1"/>
</dbReference>
<name>A0ABS7BXD1_9BACL</name>
<dbReference type="InterPro" id="IPR001375">
    <property type="entry name" value="Peptidase_S9_cat"/>
</dbReference>
<sequence>MQANKLKIIILLLASLTVCFASLPGNWGIQSVQAENKIMEFKDASDQIVLHSFRYPSTIDEIDNLYAHYAYDASKKNLPIVVLMHGYTQDSSSMTDWIMKDMANYGFFAVAVGMRGRDQAEGTMDVNGRELYDIIDAVEYVKKNFSSYVDPANINVSGYSGGGGNAFGLAAKFPDTFNVLVSHFGLADYGYDKNNSWWATSKTRQASIKQYLGDTPQSNKAKYYSRAHQYGVGENLQGGFLYMFHDAEDNNVQPVQSKMVKEQMDLHKHINYSFNLSKKGDAIRWLHASPDQDQQVRLSRDIWGQAILTKKYPQWTIAEKGKVLVQGYIKTKRFSIWLDDGTEEVADITYDASSGTYNVKPLTGLMKVSITQGTKTISKTIYKMTTLVVK</sequence>
<keyword evidence="1" id="KW-0378">Hydrolase</keyword>
<evidence type="ECO:0000256" key="1">
    <source>
        <dbReference type="ARBA" id="ARBA00022801"/>
    </source>
</evidence>
<dbReference type="PANTHER" id="PTHR22946">
    <property type="entry name" value="DIENELACTONE HYDROLASE DOMAIN-CONTAINING PROTEIN-RELATED"/>
    <property type="match status" value="1"/>
</dbReference>
<dbReference type="SUPFAM" id="SSF53474">
    <property type="entry name" value="alpha/beta-Hydrolases"/>
    <property type="match status" value="1"/>
</dbReference>
<evidence type="ECO:0000313" key="3">
    <source>
        <dbReference type="EMBL" id="MBW7453242.1"/>
    </source>
</evidence>
<reference evidence="3 4" key="1">
    <citation type="submission" date="2021-07" db="EMBL/GenBank/DDBJ databases">
        <title>Paenibacillus radiodurans sp. nov., isolated from the southeastern edge of Tengger Desert.</title>
        <authorList>
            <person name="Zhang G."/>
        </authorList>
    </citation>
    <scope>NUCLEOTIDE SEQUENCE [LARGE SCALE GENOMIC DNA]</scope>
    <source>
        <strain evidence="3 4">CCM 7311</strain>
    </source>
</reference>
<protein>
    <submittedName>
        <fullName evidence="3">Prolyl oligopeptidase family serine peptidase</fullName>
    </submittedName>
</protein>
<evidence type="ECO:0000259" key="2">
    <source>
        <dbReference type="Pfam" id="PF00326"/>
    </source>
</evidence>
<organism evidence="3 4">
    <name type="scientific">Paenibacillus sepulcri</name>
    <dbReference type="NCBI Taxonomy" id="359917"/>
    <lineage>
        <taxon>Bacteria</taxon>
        <taxon>Bacillati</taxon>
        <taxon>Bacillota</taxon>
        <taxon>Bacilli</taxon>
        <taxon>Bacillales</taxon>
        <taxon>Paenibacillaceae</taxon>
        <taxon>Paenibacillus</taxon>
    </lineage>
</organism>
<dbReference type="PANTHER" id="PTHR22946:SF9">
    <property type="entry name" value="POLYKETIDE TRANSFERASE AF380"/>
    <property type="match status" value="1"/>
</dbReference>
<proteinExistence type="predicted"/>
<gene>
    <name evidence="3" type="ORF">K0U00_04235</name>
</gene>
<dbReference type="InterPro" id="IPR050261">
    <property type="entry name" value="FrsA_esterase"/>
</dbReference>
<dbReference type="RefSeq" id="WP_210042109.1">
    <property type="nucleotide sequence ID" value="NZ_JBHLVU010000073.1"/>
</dbReference>
<dbReference type="Proteomes" id="UP001519887">
    <property type="component" value="Unassembled WGS sequence"/>
</dbReference>
<accession>A0ABS7BXD1</accession>
<feature type="domain" description="Peptidase S9 prolyl oligopeptidase catalytic" evidence="2">
    <location>
        <begin position="96"/>
        <end position="269"/>
    </location>
</feature>
<dbReference type="Pfam" id="PF00326">
    <property type="entry name" value="Peptidase_S9"/>
    <property type="match status" value="1"/>
</dbReference>
<evidence type="ECO:0000313" key="4">
    <source>
        <dbReference type="Proteomes" id="UP001519887"/>
    </source>
</evidence>